<proteinExistence type="predicted"/>
<name>A0A0A9EGC2_ARUDO</name>
<organism evidence="1">
    <name type="scientific">Arundo donax</name>
    <name type="common">Giant reed</name>
    <name type="synonym">Donax arundinaceus</name>
    <dbReference type="NCBI Taxonomy" id="35708"/>
    <lineage>
        <taxon>Eukaryota</taxon>
        <taxon>Viridiplantae</taxon>
        <taxon>Streptophyta</taxon>
        <taxon>Embryophyta</taxon>
        <taxon>Tracheophyta</taxon>
        <taxon>Spermatophyta</taxon>
        <taxon>Magnoliopsida</taxon>
        <taxon>Liliopsida</taxon>
        <taxon>Poales</taxon>
        <taxon>Poaceae</taxon>
        <taxon>PACMAD clade</taxon>
        <taxon>Arundinoideae</taxon>
        <taxon>Arundineae</taxon>
        <taxon>Arundo</taxon>
    </lineage>
</organism>
<reference evidence="1" key="2">
    <citation type="journal article" date="2015" name="Data Brief">
        <title>Shoot transcriptome of the giant reed, Arundo donax.</title>
        <authorList>
            <person name="Barrero R.A."/>
            <person name="Guerrero F.D."/>
            <person name="Moolhuijzen P."/>
            <person name="Goolsby J.A."/>
            <person name="Tidwell J."/>
            <person name="Bellgard S.E."/>
            <person name="Bellgard M.I."/>
        </authorList>
    </citation>
    <scope>NUCLEOTIDE SEQUENCE</scope>
    <source>
        <tissue evidence="1">Shoot tissue taken approximately 20 cm above the soil surface</tissue>
    </source>
</reference>
<protein>
    <submittedName>
        <fullName evidence="1">Uncharacterized protein</fullName>
    </submittedName>
</protein>
<reference evidence="1" key="1">
    <citation type="submission" date="2014-09" db="EMBL/GenBank/DDBJ databases">
        <authorList>
            <person name="Magalhaes I.L.F."/>
            <person name="Oliveira U."/>
            <person name="Santos F.R."/>
            <person name="Vidigal T.H.D.A."/>
            <person name="Brescovit A.D."/>
            <person name="Santos A.J."/>
        </authorList>
    </citation>
    <scope>NUCLEOTIDE SEQUENCE</scope>
    <source>
        <tissue evidence="1">Shoot tissue taken approximately 20 cm above the soil surface</tissue>
    </source>
</reference>
<accession>A0A0A9EGC2</accession>
<sequence length="38" mass="4392">MVHLLVCNFFSACIELSEFSRSRKRGISFLRLLRSSTS</sequence>
<evidence type="ECO:0000313" key="1">
    <source>
        <dbReference type="EMBL" id="JAD96930.1"/>
    </source>
</evidence>
<dbReference type="AlphaFoldDB" id="A0A0A9EGC2"/>
<dbReference type="EMBL" id="GBRH01200965">
    <property type="protein sequence ID" value="JAD96930.1"/>
    <property type="molecule type" value="Transcribed_RNA"/>
</dbReference>